<dbReference type="InterPro" id="IPR042099">
    <property type="entry name" value="ANL_N_sf"/>
</dbReference>
<feature type="domain" description="AMP-binding enzyme C-terminal" evidence="4">
    <location>
        <begin position="432"/>
        <end position="507"/>
    </location>
</feature>
<evidence type="ECO:0008006" key="7">
    <source>
        <dbReference type="Google" id="ProtNLM"/>
    </source>
</evidence>
<comment type="similarity">
    <text evidence="1">Belongs to the ATP-dependent AMP-binding enzyme family.</text>
</comment>
<reference evidence="5 6" key="1">
    <citation type="submission" date="2016-09" db="EMBL/GenBank/DDBJ databases">
        <title>Complete genome sequence of the Lysinibacillus sphaericus LMG 22257, a specie of Bacillus with ureolytic activity that can effectively biodeposit calcium carbonate.</title>
        <authorList>
            <person name="Yan W."/>
        </authorList>
    </citation>
    <scope>NUCLEOTIDE SEQUENCE [LARGE SCALE GENOMIC DNA]</scope>
    <source>
        <strain evidence="5 6">LMG 22257</strain>
    </source>
</reference>
<sequence length="524" mass="58708">MLLPKGLLYAARSYPDKIAVVGGNHRYSYQQLEIRTAKVKASLSKLGAKKGDRIGLLLLNDFRYLELMYGATALGAIIVPMNTRFSVEEHIYVLEDAGVEILYVNKEFLTLIPEIQKRVPTIRHIILAEDENDQALLENKQVESYEKLLVSEPIEILTYDDIHEEDIAGLFYTGGTTGRSKGVMLSHKSLVANAMHVVINFKNKKEDIYLHAAPMFHLADQASTFAVTLTGGTHVTLRQFTPKGFLEIVEQERVSMTMLVPTMINMILHSADFEKYDTSSLQFILYGASPMATELLKKTMNLLPRISLIQAYGMTEAAPILTLLLPEDHNVSNEQNEKRLTSCGKPVQLVDMKVVGPDGNELPTNEIGEFVARGPNIMNGYWRLEDETSKVLQDGWYSTGDMGYMDEDGYFYVVDRAKDMIISGGENVYSVEVEQALYMHPAVLECAVFGAPDKEWGEVVRAAVVLKPGVTSSEEEILTFLRTKVANYKVPKSIEFLLELPKSGAGKILKRVIRDQFIKQPVNE</sequence>
<dbReference type="NCBIfam" id="NF004837">
    <property type="entry name" value="PRK06187.1"/>
    <property type="match status" value="1"/>
</dbReference>
<dbReference type="FunFam" id="3.30.300.30:FF:000008">
    <property type="entry name" value="2,3-dihydroxybenzoate-AMP ligase"/>
    <property type="match status" value="1"/>
</dbReference>
<keyword evidence="2" id="KW-0436">Ligase</keyword>
<evidence type="ECO:0000259" key="4">
    <source>
        <dbReference type="Pfam" id="PF13193"/>
    </source>
</evidence>
<evidence type="ECO:0000256" key="1">
    <source>
        <dbReference type="ARBA" id="ARBA00006432"/>
    </source>
</evidence>
<proteinExistence type="inferred from homology"/>
<evidence type="ECO:0000313" key="5">
    <source>
        <dbReference type="EMBL" id="AOV07152.1"/>
    </source>
</evidence>
<accession>A0A1D8JEK4</accession>
<dbReference type="GO" id="GO:0006631">
    <property type="term" value="P:fatty acid metabolic process"/>
    <property type="evidence" value="ECO:0007669"/>
    <property type="project" value="TreeGrafter"/>
</dbReference>
<dbReference type="SUPFAM" id="SSF56801">
    <property type="entry name" value="Acetyl-CoA synthetase-like"/>
    <property type="match status" value="1"/>
</dbReference>
<dbReference type="GO" id="GO:0031956">
    <property type="term" value="F:medium-chain fatty acid-CoA ligase activity"/>
    <property type="evidence" value="ECO:0007669"/>
    <property type="project" value="TreeGrafter"/>
</dbReference>
<protein>
    <recommendedName>
        <fullName evidence="7">Fatty-acid--CoA ligase</fullName>
    </recommendedName>
</protein>
<dbReference type="CDD" id="cd17631">
    <property type="entry name" value="FACL_FadD13-like"/>
    <property type="match status" value="1"/>
</dbReference>
<gene>
    <name evidence="5" type="ORF">BI350_06100</name>
</gene>
<dbReference type="PANTHER" id="PTHR43201:SF5">
    <property type="entry name" value="MEDIUM-CHAIN ACYL-COA LIGASE ACSF2, MITOCHONDRIAL"/>
    <property type="match status" value="1"/>
</dbReference>
<dbReference type="PANTHER" id="PTHR43201">
    <property type="entry name" value="ACYL-COA SYNTHETASE"/>
    <property type="match status" value="1"/>
</dbReference>
<evidence type="ECO:0000256" key="2">
    <source>
        <dbReference type="ARBA" id="ARBA00022598"/>
    </source>
</evidence>
<feature type="domain" description="AMP-dependent synthetase/ligase" evidence="3">
    <location>
        <begin position="10"/>
        <end position="382"/>
    </location>
</feature>
<dbReference type="EMBL" id="CP017560">
    <property type="protein sequence ID" value="AOV07152.1"/>
    <property type="molecule type" value="Genomic_DNA"/>
</dbReference>
<keyword evidence="6" id="KW-1185">Reference proteome</keyword>
<dbReference type="RefSeq" id="WP_075527282.1">
    <property type="nucleotide sequence ID" value="NZ_CP017560.1"/>
</dbReference>
<dbReference type="Proteomes" id="UP000185746">
    <property type="component" value="Chromosome"/>
</dbReference>
<dbReference type="InterPro" id="IPR045851">
    <property type="entry name" value="AMP-bd_C_sf"/>
</dbReference>
<dbReference type="InterPro" id="IPR020845">
    <property type="entry name" value="AMP-binding_CS"/>
</dbReference>
<name>A0A1D8JEK4_9BACL</name>
<dbReference type="PROSITE" id="PS00455">
    <property type="entry name" value="AMP_BINDING"/>
    <property type="match status" value="1"/>
</dbReference>
<dbReference type="Gene3D" id="3.30.300.30">
    <property type="match status" value="1"/>
</dbReference>
<dbReference type="AlphaFoldDB" id="A0A1D8JEK4"/>
<evidence type="ECO:0000259" key="3">
    <source>
        <dbReference type="Pfam" id="PF00501"/>
    </source>
</evidence>
<evidence type="ECO:0000313" key="6">
    <source>
        <dbReference type="Proteomes" id="UP000185746"/>
    </source>
</evidence>
<dbReference type="InterPro" id="IPR025110">
    <property type="entry name" value="AMP-bd_C"/>
</dbReference>
<organism evidence="5 6">
    <name type="scientific">Sporosarcina ureilytica</name>
    <dbReference type="NCBI Taxonomy" id="298596"/>
    <lineage>
        <taxon>Bacteria</taxon>
        <taxon>Bacillati</taxon>
        <taxon>Bacillota</taxon>
        <taxon>Bacilli</taxon>
        <taxon>Bacillales</taxon>
        <taxon>Caryophanaceae</taxon>
        <taxon>Sporosarcina</taxon>
    </lineage>
</organism>
<dbReference type="Pfam" id="PF13193">
    <property type="entry name" value="AMP-binding_C"/>
    <property type="match status" value="1"/>
</dbReference>
<dbReference type="InterPro" id="IPR000873">
    <property type="entry name" value="AMP-dep_synth/lig_dom"/>
</dbReference>
<dbReference type="KEGG" id="surl:BI350_06100"/>
<dbReference type="Pfam" id="PF00501">
    <property type="entry name" value="AMP-binding"/>
    <property type="match status" value="1"/>
</dbReference>
<dbReference type="Gene3D" id="3.40.50.12780">
    <property type="entry name" value="N-terminal domain of ligase-like"/>
    <property type="match status" value="1"/>
</dbReference>